<dbReference type="SMR" id="A0A6C1E0R7"/>
<dbReference type="InterPro" id="IPR008901">
    <property type="entry name" value="ACER"/>
</dbReference>
<dbReference type="GO" id="GO:0046513">
    <property type="term" value="P:ceramide biosynthetic process"/>
    <property type="evidence" value="ECO:0007669"/>
    <property type="project" value="TreeGrafter"/>
</dbReference>
<dbReference type="EMBL" id="CP048997">
    <property type="protein sequence ID" value="QID82888.1"/>
    <property type="molecule type" value="Genomic_DNA"/>
</dbReference>
<dbReference type="PANTHER" id="PTHR46187:SF3">
    <property type="entry name" value="ALKALINE CERAMIDASE 3"/>
    <property type="match status" value="1"/>
</dbReference>
<feature type="transmembrane region" description="Helical" evidence="9">
    <location>
        <begin position="160"/>
        <end position="182"/>
    </location>
</feature>
<evidence type="ECO:0000313" key="10">
    <source>
        <dbReference type="EMBL" id="QID82888.1"/>
    </source>
</evidence>
<reference evidence="10 11" key="1">
    <citation type="journal article" date="2019" name="BMC Genomics">
        <title>Chromosome level assembly and comparative genome analysis confirm lager-brewing yeasts originated from a single hybridization.</title>
        <authorList>
            <person name="Salazar A.N."/>
            <person name="Gorter de Vries A.R."/>
            <person name="van den Broek M."/>
            <person name="Brouwers N."/>
            <person name="de la Torre Cortes P."/>
            <person name="Kuijpers N.G.A."/>
            <person name="Daran J.G."/>
            <person name="Abeel T."/>
        </authorList>
    </citation>
    <scope>NUCLEOTIDE SEQUENCE [LARGE SCALE GENOMIC DNA]</scope>
    <source>
        <strain evidence="10 11">CBS 1483</strain>
    </source>
</reference>
<feature type="binding site" evidence="8">
    <location>
        <position position="241"/>
    </location>
    <ligand>
        <name>Zn(2+)</name>
        <dbReference type="ChEBI" id="CHEBI:29105"/>
        <note>catalytic</note>
    </ligand>
</feature>
<feature type="binding site" evidence="7">
    <location>
        <position position="27"/>
    </location>
    <ligand>
        <name>Ca(2+)</name>
        <dbReference type="ChEBI" id="CHEBI:29108"/>
    </ligand>
</feature>
<keyword evidence="8" id="KW-0862">Zinc</keyword>
<evidence type="ECO:0000256" key="7">
    <source>
        <dbReference type="PIRSR" id="PIRSR608901-1"/>
    </source>
</evidence>
<feature type="transmembrane region" description="Helical" evidence="9">
    <location>
        <begin position="194"/>
        <end position="223"/>
    </location>
</feature>
<feature type="binding site" evidence="7">
    <location>
        <position position="25"/>
    </location>
    <ligand>
        <name>Ca(2+)</name>
        <dbReference type="ChEBI" id="CHEBI:29108"/>
    </ligand>
</feature>
<keyword evidence="7" id="KW-0106">Calcium</keyword>
<feature type="binding site" evidence="8">
    <location>
        <position position="86"/>
    </location>
    <ligand>
        <name>Zn(2+)</name>
        <dbReference type="ChEBI" id="CHEBI:29105"/>
        <note>catalytic</note>
    </ligand>
</feature>
<comment type="cofactor">
    <cofactor evidence="8">
        <name>Zn(2+)</name>
        <dbReference type="ChEBI" id="CHEBI:29105"/>
    </cofactor>
</comment>
<protein>
    <submittedName>
        <fullName evidence="10">Alkaline ceramidase ydc1</fullName>
    </submittedName>
</protein>
<dbReference type="AlphaFoldDB" id="A0A6C1E0R7"/>
<keyword evidence="4" id="KW-0378">Hydrolase</keyword>
<evidence type="ECO:0000256" key="6">
    <source>
        <dbReference type="ARBA" id="ARBA00023136"/>
    </source>
</evidence>
<feature type="binding site" evidence="7">
    <location>
        <position position="24"/>
    </location>
    <ligand>
        <name>Ca(2+)</name>
        <dbReference type="ChEBI" id="CHEBI:29108"/>
    </ligand>
</feature>
<feature type="binding site" evidence="7">
    <location>
        <position position="38"/>
    </location>
    <ligand>
        <name>Ca(2+)</name>
        <dbReference type="ChEBI" id="CHEBI:29108"/>
    </ligand>
</feature>
<dbReference type="OrthoDB" id="187171at2759"/>
<organism evidence="10 11">
    <name type="scientific">Saccharomyces pastorianus</name>
    <name type="common">Lager yeast</name>
    <name type="synonym">Saccharomyces cerevisiae x Saccharomyces eubayanus</name>
    <dbReference type="NCBI Taxonomy" id="27292"/>
    <lineage>
        <taxon>Eukaryota</taxon>
        <taxon>Fungi</taxon>
        <taxon>Dikarya</taxon>
        <taxon>Ascomycota</taxon>
        <taxon>Saccharomycotina</taxon>
        <taxon>Saccharomycetes</taxon>
        <taxon>Saccharomycetales</taxon>
        <taxon>Saccharomycetaceae</taxon>
        <taxon>Saccharomyces</taxon>
    </lineage>
</organism>
<dbReference type="Pfam" id="PF05875">
    <property type="entry name" value="Ceramidase"/>
    <property type="match status" value="1"/>
</dbReference>
<evidence type="ECO:0000313" key="11">
    <source>
        <dbReference type="Proteomes" id="UP000501346"/>
    </source>
</evidence>
<comment type="similarity">
    <text evidence="2">Belongs to the alkaline ceramidase family.</text>
</comment>
<dbReference type="GO" id="GO:0016811">
    <property type="term" value="F:hydrolase activity, acting on carbon-nitrogen (but not peptide) bonds, in linear amides"/>
    <property type="evidence" value="ECO:0007669"/>
    <property type="project" value="InterPro"/>
</dbReference>
<evidence type="ECO:0000256" key="1">
    <source>
        <dbReference type="ARBA" id="ARBA00004141"/>
    </source>
</evidence>
<feature type="binding site" evidence="7">
    <location>
        <position position="29"/>
    </location>
    <ligand>
        <name>Ca(2+)</name>
        <dbReference type="ChEBI" id="CHEBI:29108"/>
    </ligand>
</feature>
<name>A0A6C1E0R7_SACPS</name>
<evidence type="ECO:0000256" key="5">
    <source>
        <dbReference type="ARBA" id="ARBA00022989"/>
    </source>
</evidence>
<feature type="transmembrane region" description="Helical" evidence="9">
    <location>
        <begin position="39"/>
        <end position="57"/>
    </location>
</feature>
<keyword evidence="5 9" id="KW-1133">Transmembrane helix</keyword>
<keyword evidence="11" id="KW-1185">Reference proteome</keyword>
<evidence type="ECO:0000256" key="2">
    <source>
        <dbReference type="ARBA" id="ARBA00009780"/>
    </source>
</evidence>
<proteinExistence type="inferred from homology"/>
<feature type="binding site" evidence="8">
    <location>
        <position position="245"/>
    </location>
    <ligand>
        <name>Zn(2+)</name>
        <dbReference type="ChEBI" id="CHEBI:29105"/>
        <note>catalytic</note>
    </ligand>
</feature>
<keyword evidence="6 9" id="KW-0472">Membrane</keyword>
<dbReference type="GO" id="GO:0046872">
    <property type="term" value="F:metal ion binding"/>
    <property type="evidence" value="ECO:0007669"/>
    <property type="project" value="UniProtKB-KW"/>
</dbReference>
<gene>
    <name evidence="10" type="primary">YDC1_1</name>
    <name evidence="10" type="ORF">GRS66_005321</name>
</gene>
<evidence type="ECO:0000256" key="9">
    <source>
        <dbReference type="SAM" id="Phobius"/>
    </source>
</evidence>
<dbReference type="GO" id="GO:0005789">
    <property type="term" value="C:endoplasmic reticulum membrane"/>
    <property type="evidence" value="ECO:0007669"/>
    <property type="project" value="TreeGrafter"/>
</dbReference>
<feature type="transmembrane region" description="Helical" evidence="9">
    <location>
        <begin position="243"/>
        <end position="261"/>
    </location>
</feature>
<evidence type="ECO:0000256" key="3">
    <source>
        <dbReference type="ARBA" id="ARBA00022692"/>
    </source>
</evidence>
<sequence>MLFSWPYPEAPIEGYWGKPTSLIDWCEENYVVSPYIAEWSNTITNSIFLMTAFYSTYSAWRNKLETRYILIGMGFSLVGIGSWLFHMTLQYRYQLLDELPMLYATIIPSWSIFAETQEILIKDEKKRKESSFRIQMVISFIMCGIVTILTWIYVVVQKPAIFQVLYGILTLLVVVLSGWLTYYHVHDSFAKKNLFITMVMGMIPFVIGFICWQLDIHLCSFWIYIRRTYLALPLGVLLELHAWWHLLTGTGVYIFVVYLQYLRILTHGNPNDFLFIWRWGFFPELVRKGLPIGTSYSLEYLGPIVNTQVDDETKKNN</sequence>
<evidence type="ECO:0000256" key="8">
    <source>
        <dbReference type="PIRSR" id="PIRSR608901-2"/>
    </source>
</evidence>
<comment type="subcellular location">
    <subcellularLocation>
        <location evidence="1">Membrane</location>
        <topology evidence="1">Multi-pass membrane protein</topology>
    </subcellularLocation>
</comment>
<accession>A0A6C1E0R7</accession>
<dbReference type="Proteomes" id="UP000501346">
    <property type="component" value="Chromosome ScXVI"/>
</dbReference>
<feature type="transmembrane region" description="Helical" evidence="9">
    <location>
        <begin position="69"/>
        <end position="89"/>
    </location>
</feature>
<feature type="transmembrane region" description="Helical" evidence="9">
    <location>
        <begin position="101"/>
        <end position="120"/>
    </location>
</feature>
<keyword evidence="7" id="KW-0479">Metal-binding</keyword>
<evidence type="ECO:0000256" key="4">
    <source>
        <dbReference type="ARBA" id="ARBA00022801"/>
    </source>
</evidence>
<keyword evidence="3 9" id="KW-0812">Transmembrane</keyword>
<feature type="transmembrane region" description="Helical" evidence="9">
    <location>
        <begin position="132"/>
        <end position="154"/>
    </location>
</feature>
<dbReference type="PANTHER" id="PTHR46187">
    <property type="entry name" value="ALKALINE CERAMIDASE 3"/>
    <property type="match status" value="1"/>
</dbReference>
<dbReference type="GO" id="GO:0046514">
    <property type="term" value="P:ceramide catabolic process"/>
    <property type="evidence" value="ECO:0007669"/>
    <property type="project" value="TreeGrafter"/>
</dbReference>